<keyword evidence="10" id="KW-1185">Reference proteome</keyword>
<feature type="transmembrane region" description="Helical" evidence="8">
    <location>
        <begin position="6"/>
        <end position="23"/>
    </location>
</feature>
<feature type="transmembrane region" description="Helical" evidence="8">
    <location>
        <begin position="35"/>
        <end position="54"/>
    </location>
</feature>
<proteinExistence type="inferred from homology"/>
<dbReference type="Pfam" id="PF01594">
    <property type="entry name" value="AI-2E_transport"/>
    <property type="match status" value="1"/>
</dbReference>
<evidence type="ECO:0000256" key="8">
    <source>
        <dbReference type="SAM" id="Phobius"/>
    </source>
</evidence>
<comment type="subcellular location">
    <subcellularLocation>
        <location evidence="1">Cell membrane</location>
        <topology evidence="1">Multi-pass membrane protein</topology>
    </subcellularLocation>
</comment>
<dbReference type="InterPro" id="IPR002549">
    <property type="entry name" value="AI-2E-like"/>
</dbReference>
<comment type="caution">
    <text evidence="9">The sequence shown here is derived from an EMBL/GenBank/DDBJ whole genome shotgun (WGS) entry which is preliminary data.</text>
</comment>
<gene>
    <name evidence="9" type="ORF">ACFSUF_05265</name>
</gene>
<feature type="transmembrane region" description="Helical" evidence="8">
    <location>
        <begin position="216"/>
        <end position="235"/>
    </location>
</feature>
<dbReference type="PANTHER" id="PTHR21716:SF53">
    <property type="entry name" value="PERMEASE PERM-RELATED"/>
    <property type="match status" value="1"/>
</dbReference>
<feature type="transmembrane region" description="Helical" evidence="8">
    <location>
        <begin position="158"/>
        <end position="180"/>
    </location>
</feature>
<name>A0ABW5P9Z8_9BACL</name>
<feature type="transmembrane region" description="Helical" evidence="8">
    <location>
        <begin position="269"/>
        <end position="290"/>
    </location>
</feature>
<keyword evidence="7 8" id="KW-0472">Membrane</keyword>
<evidence type="ECO:0000256" key="7">
    <source>
        <dbReference type="ARBA" id="ARBA00023136"/>
    </source>
</evidence>
<keyword evidence="5 8" id="KW-0812">Transmembrane</keyword>
<feature type="transmembrane region" description="Helical" evidence="8">
    <location>
        <begin position="242"/>
        <end position="263"/>
    </location>
</feature>
<keyword evidence="4" id="KW-1003">Cell membrane</keyword>
<evidence type="ECO:0000313" key="9">
    <source>
        <dbReference type="EMBL" id="MFD2611830.1"/>
    </source>
</evidence>
<dbReference type="EMBL" id="JBHUME010000005">
    <property type="protein sequence ID" value="MFD2611830.1"/>
    <property type="molecule type" value="Genomic_DNA"/>
</dbReference>
<evidence type="ECO:0000256" key="5">
    <source>
        <dbReference type="ARBA" id="ARBA00022692"/>
    </source>
</evidence>
<sequence length="364" mass="40795">MPQGKYFRIGYGMIVFLVIVWLLHQVDFIFRPLWTIGKALFFPFLLAGVFYYILRPVVLLLERRRISRTLSIVVLYLLITCVIVSLSMFIGPVIRKQVEMLIANLPELIDSFRSQLLELQAKPWARGLFQEGNTDLTDRVADYFSGAMTTIGDRALNLMAVTTGILVILGMVPFILFYMLKDGEKVPHILLRWLPQRHEVEGRKILTEMDDALSSYIQGQFIVSLVLGVIIYIGYSIIGMEYSLLLAILAMMTNVIPSVGQLIGVIPSIIVAFIHSPSMVVKVVIVVTIAQQIEGNLLSPHIMGRKLDIHPLTIIMLLLVSASLAGFLGMLLAVPLYAIAKVIVQHALRLFILQRSAPEPSKEP</sequence>
<evidence type="ECO:0000313" key="10">
    <source>
        <dbReference type="Proteomes" id="UP001597541"/>
    </source>
</evidence>
<accession>A0ABW5P9Z8</accession>
<feature type="transmembrane region" description="Helical" evidence="8">
    <location>
        <begin position="311"/>
        <end position="340"/>
    </location>
</feature>
<evidence type="ECO:0000256" key="6">
    <source>
        <dbReference type="ARBA" id="ARBA00022989"/>
    </source>
</evidence>
<evidence type="ECO:0000256" key="3">
    <source>
        <dbReference type="ARBA" id="ARBA00022448"/>
    </source>
</evidence>
<feature type="transmembrane region" description="Helical" evidence="8">
    <location>
        <begin position="74"/>
        <end position="94"/>
    </location>
</feature>
<evidence type="ECO:0000256" key="1">
    <source>
        <dbReference type="ARBA" id="ARBA00004651"/>
    </source>
</evidence>
<organism evidence="9 10">
    <name type="scientific">Paenibacillus gansuensis</name>
    <dbReference type="NCBI Taxonomy" id="306542"/>
    <lineage>
        <taxon>Bacteria</taxon>
        <taxon>Bacillati</taxon>
        <taxon>Bacillota</taxon>
        <taxon>Bacilli</taxon>
        <taxon>Bacillales</taxon>
        <taxon>Paenibacillaceae</taxon>
        <taxon>Paenibacillus</taxon>
    </lineage>
</organism>
<dbReference type="RefSeq" id="WP_377600842.1">
    <property type="nucleotide sequence ID" value="NZ_JBHUME010000005.1"/>
</dbReference>
<evidence type="ECO:0000256" key="2">
    <source>
        <dbReference type="ARBA" id="ARBA00009773"/>
    </source>
</evidence>
<protein>
    <submittedName>
        <fullName evidence="9">AI-2E family transporter</fullName>
    </submittedName>
</protein>
<dbReference type="Proteomes" id="UP001597541">
    <property type="component" value="Unassembled WGS sequence"/>
</dbReference>
<dbReference type="PANTHER" id="PTHR21716">
    <property type="entry name" value="TRANSMEMBRANE PROTEIN"/>
    <property type="match status" value="1"/>
</dbReference>
<reference evidence="10" key="1">
    <citation type="journal article" date="2019" name="Int. J. Syst. Evol. Microbiol.">
        <title>The Global Catalogue of Microorganisms (GCM) 10K type strain sequencing project: providing services to taxonomists for standard genome sequencing and annotation.</title>
        <authorList>
            <consortium name="The Broad Institute Genomics Platform"/>
            <consortium name="The Broad Institute Genome Sequencing Center for Infectious Disease"/>
            <person name="Wu L."/>
            <person name="Ma J."/>
        </authorList>
    </citation>
    <scope>NUCLEOTIDE SEQUENCE [LARGE SCALE GENOMIC DNA]</scope>
    <source>
        <strain evidence="10">KCTC 3950</strain>
    </source>
</reference>
<keyword evidence="3" id="KW-0813">Transport</keyword>
<comment type="similarity">
    <text evidence="2">Belongs to the autoinducer-2 exporter (AI-2E) (TC 2.A.86) family.</text>
</comment>
<evidence type="ECO:0000256" key="4">
    <source>
        <dbReference type="ARBA" id="ARBA00022475"/>
    </source>
</evidence>
<keyword evidence="6 8" id="KW-1133">Transmembrane helix</keyword>